<sequence>MVAVSPDPADIEFALRPDRPISRIFKTSLLWFEQFAGRLPGEYTVAKLDAFDRFRRETSPWQMAVILLLSPVSCLIVNLLVESIPLADPATGFHGSLHFQIRNFLAGLTVMMTLLTTKVSCLSHLTARSWKYIFATSLALAMVAITTNAAIAIVTDVFPVPFTQFVPAGPMGVIGALINRRFLETPENRARLQRLDRWLAMDLAPILIYPIFTAVFMAFKSQQQLWLSLLLPVLKLFLRYLLWLVIKDELDLVGAATCSVGHLYHILFTVMCLQNAKSLETGRSSEYYSYAAELPRDTSRRIRATHSS</sequence>
<feature type="transmembrane region" description="Helical" evidence="1">
    <location>
        <begin position="225"/>
        <end position="246"/>
    </location>
</feature>
<feature type="transmembrane region" description="Helical" evidence="1">
    <location>
        <begin position="101"/>
        <end position="120"/>
    </location>
</feature>
<evidence type="ECO:0000256" key="1">
    <source>
        <dbReference type="SAM" id="Phobius"/>
    </source>
</evidence>
<evidence type="ECO:0000313" key="3">
    <source>
        <dbReference type="Proteomes" id="UP000237271"/>
    </source>
</evidence>
<organism evidence="2 3">
    <name type="scientific">Phytophthora palmivora</name>
    <dbReference type="NCBI Taxonomy" id="4796"/>
    <lineage>
        <taxon>Eukaryota</taxon>
        <taxon>Sar</taxon>
        <taxon>Stramenopiles</taxon>
        <taxon>Oomycota</taxon>
        <taxon>Peronosporomycetes</taxon>
        <taxon>Peronosporales</taxon>
        <taxon>Peronosporaceae</taxon>
        <taxon>Phytophthora</taxon>
    </lineage>
</organism>
<gene>
    <name evidence="2" type="ORF">PHPALM_5261</name>
</gene>
<dbReference type="Proteomes" id="UP000237271">
    <property type="component" value="Unassembled WGS sequence"/>
</dbReference>
<keyword evidence="3" id="KW-1185">Reference proteome</keyword>
<dbReference type="OrthoDB" id="103635at2759"/>
<dbReference type="EMBL" id="NCKW01002680">
    <property type="protein sequence ID" value="POM77365.1"/>
    <property type="molecule type" value="Genomic_DNA"/>
</dbReference>
<proteinExistence type="predicted"/>
<name>A0A2P4YHS4_9STRA</name>
<evidence type="ECO:0008006" key="4">
    <source>
        <dbReference type="Google" id="ProtNLM"/>
    </source>
</evidence>
<keyword evidence="1" id="KW-0812">Transmembrane</keyword>
<feature type="transmembrane region" description="Helical" evidence="1">
    <location>
        <begin position="199"/>
        <end position="219"/>
    </location>
</feature>
<feature type="transmembrane region" description="Helical" evidence="1">
    <location>
        <begin position="63"/>
        <end position="81"/>
    </location>
</feature>
<feature type="transmembrane region" description="Helical" evidence="1">
    <location>
        <begin position="160"/>
        <end position="178"/>
    </location>
</feature>
<comment type="caution">
    <text evidence="2">The sequence shown here is derived from an EMBL/GenBank/DDBJ whole genome shotgun (WGS) entry which is preliminary data.</text>
</comment>
<feature type="transmembrane region" description="Helical" evidence="1">
    <location>
        <begin position="132"/>
        <end position="154"/>
    </location>
</feature>
<accession>A0A2P4YHS4</accession>
<keyword evidence="1" id="KW-1133">Transmembrane helix</keyword>
<evidence type="ECO:0000313" key="2">
    <source>
        <dbReference type="EMBL" id="POM77365.1"/>
    </source>
</evidence>
<protein>
    <recommendedName>
        <fullName evidence="4">Transmembrane protein</fullName>
    </recommendedName>
</protein>
<dbReference type="AlphaFoldDB" id="A0A2P4YHS4"/>
<reference evidence="2 3" key="1">
    <citation type="journal article" date="2017" name="Genome Biol. Evol.">
        <title>Phytophthora megakarya and P. palmivora, closely related causal agents of cacao black pod rot, underwent increases in genome sizes and gene numbers by different mechanisms.</title>
        <authorList>
            <person name="Ali S.S."/>
            <person name="Shao J."/>
            <person name="Lary D.J."/>
            <person name="Kronmiller B."/>
            <person name="Shen D."/>
            <person name="Strem M.D."/>
            <person name="Amoako-Attah I."/>
            <person name="Akrofi A.Y."/>
            <person name="Begoude B.A."/>
            <person name="Ten Hoopen G.M."/>
            <person name="Coulibaly K."/>
            <person name="Kebe B.I."/>
            <person name="Melnick R.L."/>
            <person name="Guiltinan M.J."/>
            <person name="Tyler B.M."/>
            <person name="Meinhardt L.W."/>
            <person name="Bailey B.A."/>
        </authorList>
    </citation>
    <scope>NUCLEOTIDE SEQUENCE [LARGE SCALE GENOMIC DNA]</scope>
    <source>
        <strain evidence="3">sbr112.9</strain>
    </source>
</reference>
<keyword evidence="1" id="KW-0472">Membrane</keyword>